<organism evidence="2">
    <name type="scientific">Haptolina ericina</name>
    <dbReference type="NCBI Taxonomy" id="156174"/>
    <lineage>
        <taxon>Eukaryota</taxon>
        <taxon>Haptista</taxon>
        <taxon>Haptophyta</taxon>
        <taxon>Prymnesiophyceae</taxon>
        <taxon>Prymnesiales</taxon>
        <taxon>Prymnesiaceae</taxon>
        <taxon>Haptolina</taxon>
    </lineage>
</organism>
<evidence type="ECO:0000313" key="2">
    <source>
        <dbReference type="EMBL" id="CAE0110579.1"/>
    </source>
</evidence>
<reference evidence="2" key="1">
    <citation type="submission" date="2021-01" db="EMBL/GenBank/DDBJ databases">
        <authorList>
            <person name="Corre E."/>
            <person name="Pelletier E."/>
            <person name="Niang G."/>
            <person name="Scheremetjew M."/>
            <person name="Finn R."/>
            <person name="Kale V."/>
            <person name="Holt S."/>
            <person name="Cochrane G."/>
            <person name="Meng A."/>
            <person name="Brown T."/>
            <person name="Cohen L."/>
        </authorList>
    </citation>
    <scope>NUCLEOTIDE SEQUENCE</scope>
    <source>
        <strain evidence="2">CCMP281</strain>
    </source>
</reference>
<protein>
    <submittedName>
        <fullName evidence="2">Uncharacterized protein</fullName>
    </submittedName>
</protein>
<evidence type="ECO:0000256" key="1">
    <source>
        <dbReference type="SAM" id="MobiDB-lite"/>
    </source>
</evidence>
<dbReference type="EMBL" id="HBHX01020157">
    <property type="protein sequence ID" value="CAE0110579.1"/>
    <property type="molecule type" value="Transcribed_RNA"/>
</dbReference>
<name>A0A7S3EVP2_9EUKA</name>
<gene>
    <name evidence="2" type="ORF">HERI1096_LOCUS11239</name>
</gene>
<feature type="compositionally biased region" description="Basic residues" evidence="1">
    <location>
        <begin position="75"/>
        <end position="84"/>
    </location>
</feature>
<accession>A0A7S3EVP2</accession>
<proteinExistence type="predicted"/>
<feature type="region of interest" description="Disordered" evidence="1">
    <location>
        <begin position="67"/>
        <end position="95"/>
    </location>
</feature>
<dbReference type="AlphaFoldDB" id="A0A7S3EVP2"/>
<sequence length="95" mass="10623">MAKRMNSYAEDTLMICKRVVREHGPDMLDALAVGDDTEVFCSEEAQLCELSHGKMLKLAKTVLEDEAAEADGKGRAKRKRRTMTKRPAPATKEEL</sequence>